<evidence type="ECO:0000313" key="3">
    <source>
        <dbReference type="Proteomes" id="UP000523388"/>
    </source>
</evidence>
<dbReference type="Proteomes" id="UP000523388">
    <property type="component" value="Unassembled WGS sequence"/>
</dbReference>
<accession>A0A8S7BLZ7</accession>
<dbReference type="AlphaFoldDB" id="A0A8S7BLZ7"/>
<name>A0A8S7BLZ7_ECOLX</name>
<dbReference type="RefSeq" id="WP_042004542.1">
    <property type="nucleotide sequence ID" value="NZ_AP024124.1"/>
</dbReference>
<organism evidence="2 3">
    <name type="scientific">Escherichia coli</name>
    <dbReference type="NCBI Taxonomy" id="562"/>
    <lineage>
        <taxon>Bacteria</taxon>
        <taxon>Pseudomonadati</taxon>
        <taxon>Pseudomonadota</taxon>
        <taxon>Gammaproteobacteria</taxon>
        <taxon>Enterobacterales</taxon>
        <taxon>Enterobacteriaceae</taxon>
        <taxon>Escherichia</taxon>
    </lineage>
</organism>
<comment type="caution">
    <text evidence="2">The sequence shown here is derived from an EMBL/GenBank/DDBJ whole genome shotgun (WGS) entry which is preliminary data.</text>
</comment>
<proteinExistence type="predicted"/>
<gene>
    <name evidence="2" type="ORF">C1Q91_004966</name>
</gene>
<protein>
    <submittedName>
        <fullName evidence="2">Transposase</fullName>
    </submittedName>
</protein>
<sequence length="83" mass="9631">MKSLKNDSERESTFIEIAKMMFSSFALVFSFAPFMLCLALYKCNLSPIMHRHINMLGHYHYTFILPEDILTGELLDINNELSP</sequence>
<keyword evidence="1" id="KW-0472">Membrane</keyword>
<dbReference type="EMBL" id="AASCJS010000053">
    <property type="protein sequence ID" value="EFA9848452.1"/>
    <property type="molecule type" value="Genomic_DNA"/>
</dbReference>
<feature type="transmembrane region" description="Helical" evidence="1">
    <location>
        <begin position="20"/>
        <end position="41"/>
    </location>
</feature>
<keyword evidence="1" id="KW-0812">Transmembrane</keyword>
<evidence type="ECO:0000256" key="1">
    <source>
        <dbReference type="SAM" id="Phobius"/>
    </source>
</evidence>
<reference evidence="2 3" key="1">
    <citation type="submission" date="2018-08" db="EMBL/GenBank/DDBJ databases">
        <authorList>
            <consortium name="GenomeTrakr network: Whole genome sequencing for foodborne pathogen traceback"/>
        </authorList>
    </citation>
    <scope>NUCLEOTIDE SEQUENCE [LARGE SCALE GENOMIC DNA]</scope>
    <source>
        <strain evidence="2 3">AZ-TG102963</strain>
    </source>
</reference>
<keyword evidence="1" id="KW-1133">Transmembrane helix</keyword>
<evidence type="ECO:0000313" key="2">
    <source>
        <dbReference type="EMBL" id="EFA9848452.1"/>
    </source>
</evidence>